<dbReference type="RefSeq" id="WP_005513064.1">
    <property type="nucleotide sequence ID" value="NZ_CM001149.1"/>
</dbReference>
<dbReference type="Proteomes" id="UP000004245">
    <property type="component" value="Unassembled WGS sequence"/>
</dbReference>
<accession>E9T0A9</accession>
<name>E9T0A9_RHOHA</name>
<evidence type="ECO:0000313" key="1">
    <source>
        <dbReference type="EMBL" id="EGD24692.1"/>
    </source>
</evidence>
<comment type="caution">
    <text evidence="1">The sequence shown here is derived from an EMBL/GenBank/DDBJ whole genome shotgun (WGS) entry which is preliminary data.</text>
</comment>
<keyword evidence="2" id="KW-1185">Reference proteome</keyword>
<evidence type="ECO:0000313" key="2">
    <source>
        <dbReference type="Proteomes" id="UP000004245"/>
    </source>
</evidence>
<gene>
    <name evidence="1" type="ORF">HMPREF0724_11810</name>
</gene>
<dbReference type="AlphaFoldDB" id="E9T0A9"/>
<protein>
    <submittedName>
        <fullName evidence="1">Uncharacterized protein</fullName>
    </submittedName>
</protein>
<organism evidence="1 2">
    <name type="scientific">Prescottella equi ATCC 33707</name>
    <dbReference type="NCBI Taxonomy" id="525370"/>
    <lineage>
        <taxon>Bacteria</taxon>
        <taxon>Bacillati</taxon>
        <taxon>Actinomycetota</taxon>
        <taxon>Actinomycetes</taxon>
        <taxon>Mycobacteriales</taxon>
        <taxon>Nocardiaceae</taxon>
        <taxon>Prescottella</taxon>
    </lineage>
</organism>
<sequence length="123" mass="13335">MNHHVDGSLATLLEHVPPSRQARALIEHHSSIADEFVNQIAAEELLAADAVQAATALVGPRNTPANAVRVDYQPDGRFRLVRSGLVWTVEEEAAPGTFVQRGGHYQSRGPAASYIDTIVEAER</sequence>
<dbReference type="EMBL" id="ADNW02000008">
    <property type="protein sequence ID" value="EGD24692.1"/>
    <property type="molecule type" value="Genomic_DNA"/>
</dbReference>
<reference evidence="1" key="1">
    <citation type="submission" date="2011-01" db="EMBL/GenBank/DDBJ databases">
        <authorList>
            <person name="Muzny D."/>
            <person name="Qin X."/>
            <person name="Buhay C."/>
            <person name="Dugan-Rocha S."/>
            <person name="Ding Y."/>
            <person name="Chen G."/>
            <person name="Hawes A."/>
            <person name="Holder M."/>
            <person name="Jhangiani S."/>
            <person name="Johnson A."/>
            <person name="Khan Z."/>
            <person name="Li Z."/>
            <person name="Liu W."/>
            <person name="Liu X."/>
            <person name="Perez L."/>
            <person name="Shen H."/>
            <person name="Wang Q."/>
            <person name="Watt J."/>
            <person name="Xi L."/>
            <person name="Xin Y."/>
            <person name="Zhou J."/>
            <person name="Deng J."/>
            <person name="Jiang H."/>
            <person name="Liu Y."/>
            <person name="Qu J."/>
            <person name="Song X.-Z."/>
            <person name="Zhang L."/>
            <person name="Villasana D."/>
            <person name="Johnson A."/>
            <person name="Liu J."/>
            <person name="Liyanage D."/>
            <person name="Lorensuhewa L."/>
            <person name="Robinson T."/>
            <person name="Song A."/>
            <person name="Song B.-B."/>
            <person name="Dinh H."/>
            <person name="Thornton R."/>
            <person name="Coyle M."/>
            <person name="Francisco L."/>
            <person name="Jackson L."/>
            <person name="Javaid M."/>
            <person name="Korchina V."/>
            <person name="Kovar C."/>
            <person name="Mata R."/>
            <person name="Mathew T."/>
            <person name="Ngo R."/>
            <person name="Nguyen L."/>
            <person name="Nguyen N."/>
            <person name="Okwuonu G."/>
            <person name="Ongeri F."/>
            <person name="Pham C."/>
            <person name="Simmons D."/>
            <person name="Wilczek-Boney K."/>
            <person name="Hale W."/>
            <person name="Jakkamsetti A."/>
            <person name="Pham P."/>
            <person name="Ruth R."/>
            <person name="San Lucas F."/>
            <person name="Warren J."/>
            <person name="Zhang J."/>
            <person name="Zhao Z."/>
            <person name="Zhou C."/>
            <person name="Zhu D."/>
            <person name="Lee S."/>
            <person name="Bess C."/>
            <person name="Blankenburg K."/>
            <person name="Forbes L."/>
            <person name="Fu Q."/>
            <person name="Gubbala S."/>
            <person name="Hirani K."/>
            <person name="Jayaseelan J.C."/>
            <person name="Lara F."/>
            <person name="Munidasa M."/>
            <person name="Palculict T."/>
            <person name="Patil S."/>
            <person name="Pu L.-L."/>
            <person name="Saada N."/>
            <person name="Tang L."/>
            <person name="Weissenberger G."/>
            <person name="Zhu Y."/>
            <person name="Hemphill L."/>
            <person name="Shang Y."/>
            <person name="Youmans B."/>
            <person name="Ayvaz T."/>
            <person name="Ross M."/>
            <person name="Santibanez J."/>
            <person name="Aqrawi P."/>
            <person name="Gross S."/>
            <person name="Joshi V."/>
            <person name="Fowler G."/>
            <person name="Nazareth L."/>
            <person name="Reid J."/>
            <person name="Worley K."/>
            <person name="Petrosino J."/>
            <person name="Highlander S."/>
            <person name="Gibbs R."/>
        </authorList>
    </citation>
    <scope>NUCLEOTIDE SEQUENCE [LARGE SCALE GENOMIC DNA]</scope>
    <source>
        <strain evidence="1">ATCC 33707</strain>
    </source>
</reference>
<dbReference type="HOGENOM" id="CLU_2013480_0_0_11"/>
<proteinExistence type="predicted"/>